<dbReference type="EMBL" id="CP136051">
    <property type="protein sequence ID" value="WOK07510.1"/>
    <property type="molecule type" value="Genomic_DNA"/>
</dbReference>
<dbReference type="RefSeq" id="WP_317490188.1">
    <property type="nucleotide sequence ID" value="NZ_CP136051.1"/>
</dbReference>
<reference evidence="1 2" key="1">
    <citation type="journal article" date="2023" name="Microbiol. Resour. Announc.">
        <title>Complete Genome Sequence of Imperialibacter roseus strain P4T.</title>
        <authorList>
            <person name="Tizabi D.R."/>
            <person name="Bachvaroff T."/>
            <person name="Hill R.T."/>
        </authorList>
    </citation>
    <scope>NUCLEOTIDE SEQUENCE [LARGE SCALE GENOMIC DNA]</scope>
    <source>
        <strain evidence="1 2">P4T</strain>
    </source>
</reference>
<protein>
    <recommendedName>
        <fullName evidence="3">N-acetyltransferase domain-containing protein</fullName>
    </recommendedName>
</protein>
<keyword evidence="2" id="KW-1185">Reference proteome</keyword>
<gene>
    <name evidence="1" type="ORF">RT717_02595</name>
</gene>
<evidence type="ECO:0000313" key="1">
    <source>
        <dbReference type="EMBL" id="WOK07510.1"/>
    </source>
</evidence>
<evidence type="ECO:0008006" key="3">
    <source>
        <dbReference type="Google" id="ProtNLM"/>
    </source>
</evidence>
<dbReference type="SUPFAM" id="SSF55729">
    <property type="entry name" value="Acyl-CoA N-acyltransferases (Nat)"/>
    <property type="match status" value="1"/>
</dbReference>
<proteinExistence type="predicted"/>
<name>A0ABZ0IU74_9BACT</name>
<organism evidence="1 2">
    <name type="scientific">Imperialibacter roseus</name>
    <dbReference type="NCBI Taxonomy" id="1324217"/>
    <lineage>
        <taxon>Bacteria</taxon>
        <taxon>Pseudomonadati</taxon>
        <taxon>Bacteroidota</taxon>
        <taxon>Cytophagia</taxon>
        <taxon>Cytophagales</taxon>
        <taxon>Flammeovirgaceae</taxon>
        <taxon>Imperialibacter</taxon>
    </lineage>
</organism>
<evidence type="ECO:0000313" key="2">
    <source>
        <dbReference type="Proteomes" id="UP001302349"/>
    </source>
</evidence>
<dbReference type="InterPro" id="IPR016181">
    <property type="entry name" value="Acyl_CoA_acyltransferase"/>
</dbReference>
<dbReference type="Proteomes" id="UP001302349">
    <property type="component" value="Chromosome"/>
</dbReference>
<sequence length="180" mass="20830">MQKLYTSGDWSFFLSQSFHPRFLAPTEHYVQLKLTNDWDDYNELTHATRFFDEAQKKPTLEVDSHLLMKGGKLKGALFILRGELATIESRYPIPEPEKSLILKYFHIMERGQGIGQRWLKEVIIPYYGKLGFADIYLSSSHPKSFGFYEKFGKEIATYTSASDNGLLTREGKCFRVAIGW</sequence>
<accession>A0ABZ0IU74</accession>